<evidence type="ECO:0000313" key="1">
    <source>
        <dbReference type="EMBL" id="KAJ1098245.1"/>
    </source>
</evidence>
<reference evidence="1" key="1">
    <citation type="journal article" date="2022" name="bioRxiv">
        <title>Sequencing and chromosome-scale assembly of the giantPleurodeles waltlgenome.</title>
        <authorList>
            <person name="Brown T."/>
            <person name="Elewa A."/>
            <person name="Iarovenko S."/>
            <person name="Subramanian E."/>
            <person name="Araus A.J."/>
            <person name="Petzold A."/>
            <person name="Susuki M."/>
            <person name="Suzuki K.-i.T."/>
            <person name="Hayashi T."/>
            <person name="Toyoda A."/>
            <person name="Oliveira C."/>
            <person name="Osipova E."/>
            <person name="Leigh N.D."/>
            <person name="Simon A."/>
            <person name="Yun M.H."/>
        </authorList>
    </citation>
    <scope>NUCLEOTIDE SEQUENCE</scope>
    <source>
        <strain evidence="1">20211129_DDA</strain>
        <tissue evidence="1">Liver</tissue>
    </source>
</reference>
<sequence>MLALRGADTTWQCRAGRLWACSACKVGPTQKLRTLPHSQEVRHSKDWARAGRTSSHNFATVPERLEGPRPVFANAHDILKYHDSTNTCIHVDAFVYSIRVSTLAFTETPLSIP</sequence>
<name>A0AAV7M5Z6_PLEWA</name>
<dbReference type="EMBL" id="JANPWB010000014">
    <property type="protein sequence ID" value="KAJ1098245.1"/>
    <property type="molecule type" value="Genomic_DNA"/>
</dbReference>
<dbReference type="AlphaFoldDB" id="A0AAV7M5Z6"/>
<organism evidence="1 2">
    <name type="scientific">Pleurodeles waltl</name>
    <name type="common">Iberian ribbed newt</name>
    <dbReference type="NCBI Taxonomy" id="8319"/>
    <lineage>
        <taxon>Eukaryota</taxon>
        <taxon>Metazoa</taxon>
        <taxon>Chordata</taxon>
        <taxon>Craniata</taxon>
        <taxon>Vertebrata</taxon>
        <taxon>Euteleostomi</taxon>
        <taxon>Amphibia</taxon>
        <taxon>Batrachia</taxon>
        <taxon>Caudata</taxon>
        <taxon>Salamandroidea</taxon>
        <taxon>Salamandridae</taxon>
        <taxon>Pleurodelinae</taxon>
        <taxon>Pleurodeles</taxon>
    </lineage>
</organism>
<accession>A0AAV7M5Z6</accession>
<dbReference type="Proteomes" id="UP001066276">
    <property type="component" value="Chromosome 10"/>
</dbReference>
<comment type="caution">
    <text evidence="1">The sequence shown here is derived from an EMBL/GenBank/DDBJ whole genome shotgun (WGS) entry which is preliminary data.</text>
</comment>
<proteinExistence type="predicted"/>
<evidence type="ECO:0000313" key="2">
    <source>
        <dbReference type="Proteomes" id="UP001066276"/>
    </source>
</evidence>
<keyword evidence="2" id="KW-1185">Reference proteome</keyword>
<gene>
    <name evidence="1" type="ORF">NDU88_003361</name>
</gene>
<protein>
    <submittedName>
        <fullName evidence="1">Uncharacterized protein</fullName>
    </submittedName>
</protein>